<dbReference type="PANTHER" id="PTHR11422:SF0">
    <property type="entry name" value="T-CELL SURFACE GLYCOPROTEIN CD4"/>
    <property type="match status" value="1"/>
</dbReference>
<keyword evidence="5" id="KW-1185">Reference proteome</keyword>
<feature type="region of interest" description="Disordered" evidence="1">
    <location>
        <begin position="1"/>
        <end position="44"/>
    </location>
</feature>
<dbReference type="InterPro" id="IPR013783">
    <property type="entry name" value="Ig-like_fold"/>
</dbReference>
<evidence type="ECO:0000259" key="3">
    <source>
        <dbReference type="PROSITE" id="PS50835"/>
    </source>
</evidence>
<dbReference type="InterPro" id="IPR013106">
    <property type="entry name" value="Ig_V-set"/>
</dbReference>
<dbReference type="AlphaFoldDB" id="A0A315VLQ8"/>
<accession>A0A315VLQ8</accession>
<dbReference type="InterPro" id="IPR003599">
    <property type="entry name" value="Ig_sub"/>
</dbReference>
<organism evidence="4 5">
    <name type="scientific">Gambusia affinis</name>
    <name type="common">Western mosquitofish</name>
    <name type="synonym">Heterandria affinis</name>
    <dbReference type="NCBI Taxonomy" id="33528"/>
    <lineage>
        <taxon>Eukaryota</taxon>
        <taxon>Metazoa</taxon>
        <taxon>Chordata</taxon>
        <taxon>Craniata</taxon>
        <taxon>Vertebrata</taxon>
        <taxon>Euteleostomi</taxon>
        <taxon>Actinopterygii</taxon>
        <taxon>Neopterygii</taxon>
        <taxon>Teleostei</taxon>
        <taxon>Neoteleostei</taxon>
        <taxon>Acanthomorphata</taxon>
        <taxon>Ovalentaria</taxon>
        <taxon>Atherinomorphae</taxon>
        <taxon>Cyprinodontiformes</taxon>
        <taxon>Poeciliidae</taxon>
        <taxon>Poeciliinae</taxon>
        <taxon>Gambusia</taxon>
    </lineage>
</organism>
<dbReference type="SUPFAM" id="SSF48726">
    <property type="entry name" value="Immunoglobulin"/>
    <property type="match status" value="3"/>
</dbReference>
<dbReference type="Proteomes" id="UP000250572">
    <property type="component" value="Unassembled WGS sequence"/>
</dbReference>
<comment type="caution">
    <text evidence="4">The sequence shown here is derived from an EMBL/GenBank/DDBJ whole genome shotgun (WGS) entry which is preliminary data.</text>
</comment>
<dbReference type="SMART" id="SM00409">
    <property type="entry name" value="IG"/>
    <property type="match status" value="4"/>
</dbReference>
<keyword evidence="2" id="KW-0812">Transmembrane</keyword>
<proteinExistence type="predicted"/>
<evidence type="ECO:0000256" key="2">
    <source>
        <dbReference type="SAM" id="Phobius"/>
    </source>
</evidence>
<feature type="transmembrane region" description="Helical" evidence="2">
    <location>
        <begin position="466"/>
        <end position="490"/>
    </location>
</feature>
<dbReference type="Gene3D" id="2.60.40.10">
    <property type="entry name" value="Immunoglobulins"/>
    <property type="match status" value="3"/>
</dbReference>
<feature type="domain" description="Ig-like" evidence="3">
    <location>
        <begin position="174"/>
        <end position="249"/>
    </location>
</feature>
<evidence type="ECO:0000313" key="5">
    <source>
        <dbReference type="Proteomes" id="UP000250572"/>
    </source>
</evidence>
<name>A0A315VLQ8_GAMAF</name>
<gene>
    <name evidence="4" type="ORF">CCH79_00010948</name>
</gene>
<feature type="domain" description="Ig-like" evidence="3">
    <location>
        <begin position="373"/>
        <end position="452"/>
    </location>
</feature>
<keyword evidence="2" id="KW-0472">Membrane</keyword>
<protein>
    <recommendedName>
        <fullName evidence="3">Ig-like domain-containing protein</fullName>
    </recommendedName>
</protein>
<dbReference type="STRING" id="33528.ENSGAFP00000021584"/>
<dbReference type="PROSITE" id="PS50835">
    <property type="entry name" value="IG_LIKE"/>
    <property type="match status" value="3"/>
</dbReference>
<dbReference type="Pfam" id="PF07686">
    <property type="entry name" value="V-set"/>
    <property type="match status" value="1"/>
</dbReference>
<feature type="domain" description="Ig-like" evidence="3">
    <location>
        <begin position="42"/>
        <end position="170"/>
    </location>
</feature>
<dbReference type="InterPro" id="IPR007110">
    <property type="entry name" value="Ig-like_dom"/>
</dbReference>
<reference evidence="4 5" key="1">
    <citation type="journal article" date="2018" name="G3 (Bethesda)">
        <title>A High-Quality Reference Genome for the Invasive Mosquitofish Gambusia affinis Using a Chicago Library.</title>
        <authorList>
            <person name="Hoffberg S.L."/>
            <person name="Troendle N.J."/>
            <person name="Glenn T.C."/>
            <person name="Mahmud O."/>
            <person name="Louha S."/>
            <person name="Chalopin D."/>
            <person name="Bennetzen J.L."/>
            <person name="Mauricio R."/>
        </authorList>
    </citation>
    <scope>NUCLEOTIDE SEQUENCE [LARGE SCALE GENOMIC DNA]</scope>
    <source>
        <strain evidence="4">NE01/NJP1002.9</strain>
        <tissue evidence="4">Muscle</tissue>
    </source>
</reference>
<sequence>MEIKRSEQQRVNAARMSRRAEEATGPFHLRAQREQKQAWRDPSFVEQERKRGGTKMKNLLQFFVCLIIVLNTTGADEVNYLRVGDSVDLKSPSLPSQYYVSWFFERDPRIELADISYLNRKHVNPGSGQIWSSRLDISTSGLTIKDMQEENFGTIVCEVKHSTNLHSTLKFHLIKVTVSMKDQPSSLIPGNLLSLNCKAETNRKHSVYWIKPAGDKATPLQGSITKKAESQDNGEWQCVVKDNKESRFKFFVSVVDFSSASKYVYTSTNHPLSIPFWITPKDFVQKNSSSIKTIEWLFTPKTSSTQQTVFSFSSENGQLKPEATARELSFKNFTAGGNFSLHRNLARAEDRGTYNCSITFTNGYVLSRSLVVEVLEIIPSPGTELISGHHLNLSCSTGGPLETGVTVKWVPPVTSSLAKANFLPGHLIIPRVGTEDSGKWRCDLRRNTTTLTSAVIALKIDPVLTVWMIVTICAAGVILILLLILAFILFRRRQRKMRLLRHRLCKCENPKPKGFYKA</sequence>
<evidence type="ECO:0000313" key="4">
    <source>
        <dbReference type="EMBL" id="PWA23910.1"/>
    </source>
</evidence>
<keyword evidence="2" id="KW-1133">Transmembrane helix</keyword>
<dbReference type="PANTHER" id="PTHR11422">
    <property type="entry name" value="T-CELL SURFACE GLYCOPROTEIN CD4"/>
    <property type="match status" value="1"/>
</dbReference>
<dbReference type="InterPro" id="IPR036179">
    <property type="entry name" value="Ig-like_dom_sf"/>
</dbReference>
<evidence type="ECO:0000256" key="1">
    <source>
        <dbReference type="SAM" id="MobiDB-lite"/>
    </source>
</evidence>
<dbReference type="EMBL" id="NHOQ01001560">
    <property type="protein sequence ID" value="PWA23910.1"/>
    <property type="molecule type" value="Genomic_DNA"/>
</dbReference>